<evidence type="ECO:0000256" key="2">
    <source>
        <dbReference type="ARBA" id="ARBA00003842"/>
    </source>
</evidence>
<evidence type="ECO:0000256" key="7">
    <source>
        <dbReference type="ARBA" id="ARBA00022692"/>
    </source>
</evidence>
<evidence type="ECO:0000256" key="10">
    <source>
        <dbReference type="ARBA" id="ARBA00023002"/>
    </source>
</evidence>
<dbReference type="Proteomes" id="UP000224854">
    <property type="component" value="Unassembled WGS sequence"/>
</dbReference>
<keyword evidence="19" id="KW-1185">Reference proteome</keyword>
<name>A0A2C5XV51_9HYPO</name>
<dbReference type="EC" id="1.1.3.20" evidence="5 12"/>
<accession>A0A2C5XV51</accession>
<keyword evidence="10 12" id="KW-0560">Oxidoreductase</keyword>
<dbReference type="InterPro" id="IPR036188">
    <property type="entry name" value="FAD/NAD-bd_sf"/>
</dbReference>
<organism evidence="18 19">
    <name type="scientific">Ophiocordyceps australis</name>
    <dbReference type="NCBI Taxonomy" id="1399860"/>
    <lineage>
        <taxon>Eukaryota</taxon>
        <taxon>Fungi</taxon>
        <taxon>Dikarya</taxon>
        <taxon>Ascomycota</taxon>
        <taxon>Pezizomycotina</taxon>
        <taxon>Sordariomycetes</taxon>
        <taxon>Hypocreomycetidae</taxon>
        <taxon>Hypocreales</taxon>
        <taxon>Ophiocordycipitaceae</taxon>
        <taxon>Ophiocordyceps</taxon>
    </lineage>
</organism>
<dbReference type="PANTHER" id="PTHR46056">
    <property type="entry name" value="LONG-CHAIN-ALCOHOL OXIDASE"/>
    <property type="match status" value="1"/>
</dbReference>
<dbReference type="InterPro" id="IPR007867">
    <property type="entry name" value="GMC_OxRtase_C"/>
</dbReference>
<evidence type="ECO:0000256" key="3">
    <source>
        <dbReference type="ARBA" id="ARBA00004370"/>
    </source>
</evidence>
<proteinExistence type="inferred from homology"/>
<comment type="catalytic activity">
    <reaction evidence="1 12">
        <text>a long-chain primary fatty alcohol + O2 = a long-chain fatty aldehyde + H2O2</text>
        <dbReference type="Rhea" id="RHEA:22756"/>
        <dbReference type="ChEBI" id="CHEBI:15379"/>
        <dbReference type="ChEBI" id="CHEBI:16240"/>
        <dbReference type="ChEBI" id="CHEBI:17176"/>
        <dbReference type="ChEBI" id="CHEBI:77396"/>
        <dbReference type="EC" id="1.1.3.20"/>
    </reaction>
</comment>
<keyword evidence="7" id="KW-0812">Transmembrane</keyword>
<evidence type="ECO:0000313" key="18">
    <source>
        <dbReference type="EMBL" id="PHH69758.1"/>
    </source>
</evidence>
<dbReference type="EMBL" id="NJEU01000891">
    <property type="protein sequence ID" value="PHH69758.1"/>
    <property type="molecule type" value="Genomic_DNA"/>
</dbReference>
<keyword evidence="11" id="KW-0472">Membrane</keyword>
<keyword evidence="9" id="KW-1133">Transmembrane helix</keyword>
<dbReference type="GO" id="GO:0016020">
    <property type="term" value="C:membrane"/>
    <property type="evidence" value="ECO:0007669"/>
    <property type="project" value="UniProtKB-SubCell"/>
</dbReference>
<evidence type="ECO:0000256" key="14">
    <source>
        <dbReference type="SAM" id="MobiDB-lite"/>
    </source>
</evidence>
<evidence type="ECO:0000313" key="19">
    <source>
        <dbReference type="Proteomes" id="UP000224854"/>
    </source>
</evidence>
<dbReference type="PIRSF" id="PIRSF028937">
    <property type="entry name" value="Lg_Ch_AO"/>
    <property type="match status" value="1"/>
</dbReference>
<gene>
    <name evidence="18" type="ORF">CDD82_7536</name>
</gene>
<evidence type="ECO:0000259" key="16">
    <source>
        <dbReference type="Pfam" id="PF00890"/>
    </source>
</evidence>
<reference evidence="18 19" key="1">
    <citation type="submission" date="2017-06" db="EMBL/GenBank/DDBJ databases">
        <title>Ant-infecting Ophiocordyceps genomes reveal a high diversity of potential behavioral manipulation genes and a possible major role for enterotoxins.</title>
        <authorList>
            <person name="De Bekker C."/>
            <person name="Evans H.C."/>
            <person name="Brachmann A."/>
            <person name="Hughes D.P."/>
        </authorList>
    </citation>
    <scope>NUCLEOTIDE SEQUENCE [LARGE SCALE GENOMIC DNA]</scope>
    <source>
        <strain evidence="18 19">1348a</strain>
    </source>
</reference>
<evidence type="ECO:0000256" key="12">
    <source>
        <dbReference type="PIRNR" id="PIRNR028937"/>
    </source>
</evidence>
<dbReference type="SUPFAM" id="SSF51905">
    <property type="entry name" value="FAD/NAD(P)-binding domain"/>
    <property type="match status" value="1"/>
</dbReference>
<dbReference type="InterPro" id="IPR003953">
    <property type="entry name" value="FAD-dep_OxRdtase_2_FAD-bd"/>
</dbReference>
<protein>
    <recommendedName>
        <fullName evidence="5 12">Long-chain-alcohol oxidase</fullName>
        <ecNumber evidence="5 12">1.1.3.20</ecNumber>
    </recommendedName>
</protein>
<dbReference type="Pfam" id="PF00732">
    <property type="entry name" value="GMC_oxred_N"/>
    <property type="match status" value="1"/>
</dbReference>
<feature type="domain" description="Glucose-methanol-choline oxidoreductase C-terminal" evidence="17">
    <location>
        <begin position="569"/>
        <end position="726"/>
    </location>
</feature>
<evidence type="ECO:0000259" key="15">
    <source>
        <dbReference type="Pfam" id="PF00732"/>
    </source>
</evidence>
<feature type="active site" description="Proton acceptor" evidence="13">
    <location>
        <position position="674"/>
    </location>
</feature>
<evidence type="ECO:0000256" key="11">
    <source>
        <dbReference type="ARBA" id="ARBA00023136"/>
    </source>
</evidence>
<dbReference type="GO" id="GO:0046577">
    <property type="term" value="F:long-chain-alcohol oxidase activity"/>
    <property type="evidence" value="ECO:0007669"/>
    <property type="project" value="UniProtKB-EC"/>
</dbReference>
<dbReference type="GO" id="GO:0050660">
    <property type="term" value="F:flavin adenine dinucleotide binding"/>
    <property type="evidence" value="ECO:0007669"/>
    <property type="project" value="InterPro"/>
</dbReference>
<dbReference type="InterPro" id="IPR000172">
    <property type="entry name" value="GMC_OxRdtase_N"/>
</dbReference>
<dbReference type="Pfam" id="PF00890">
    <property type="entry name" value="FAD_binding_2"/>
    <property type="match status" value="1"/>
</dbReference>
<dbReference type="PANTHER" id="PTHR46056:SF12">
    <property type="entry name" value="LONG-CHAIN-ALCOHOL OXIDASE"/>
    <property type="match status" value="1"/>
</dbReference>
<evidence type="ECO:0000256" key="6">
    <source>
        <dbReference type="ARBA" id="ARBA00022630"/>
    </source>
</evidence>
<dbReference type="AlphaFoldDB" id="A0A2C5XV51"/>
<evidence type="ECO:0000256" key="8">
    <source>
        <dbReference type="ARBA" id="ARBA00022827"/>
    </source>
</evidence>
<evidence type="ECO:0000256" key="13">
    <source>
        <dbReference type="PIRSR" id="PIRSR028937-1"/>
    </source>
</evidence>
<keyword evidence="8" id="KW-0274">FAD</keyword>
<evidence type="ECO:0000256" key="5">
    <source>
        <dbReference type="ARBA" id="ARBA00013125"/>
    </source>
</evidence>
<feature type="region of interest" description="Disordered" evidence="14">
    <location>
        <begin position="667"/>
        <end position="686"/>
    </location>
</feature>
<comment type="function">
    <text evidence="2">Long-chain fatty alcohol oxidase involved in the omega-oxidation pathway of lipid degradation.</text>
</comment>
<dbReference type="Gene3D" id="3.50.50.60">
    <property type="entry name" value="FAD/NAD(P)-binding domain"/>
    <property type="match status" value="2"/>
</dbReference>
<dbReference type="InterPro" id="IPR012400">
    <property type="entry name" value="Long_Oxdase"/>
</dbReference>
<keyword evidence="6" id="KW-0285">Flavoprotein</keyword>
<comment type="similarity">
    <text evidence="4 12">Belongs to the GMC oxidoreductase family.</text>
</comment>
<dbReference type="Pfam" id="PF05199">
    <property type="entry name" value="GMC_oxred_C"/>
    <property type="match status" value="1"/>
</dbReference>
<evidence type="ECO:0000256" key="4">
    <source>
        <dbReference type="ARBA" id="ARBA00010790"/>
    </source>
</evidence>
<comment type="subcellular location">
    <subcellularLocation>
        <location evidence="3">Membrane</location>
    </subcellularLocation>
</comment>
<comment type="caution">
    <text evidence="18">The sequence shown here is derived from an EMBL/GenBank/DDBJ whole genome shotgun (WGS) entry which is preliminary data.</text>
</comment>
<evidence type="ECO:0000256" key="1">
    <source>
        <dbReference type="ARBA" id="ARBA00000920"/>
    </source>
</evidence>
<dbReference type="OrthoDB" id="269227at2759"/>
<feature type="domain" description="FAD-dependent oxidoreductase 2 FAD-binding" evidence="16">
    <location>
        <begin position="216"/>
        <end position="255"/>
    </location>
</feature>
<evidence type="ECO:0000256" key="9">
    <source>
        <dbReference type="ARBA" id="ARBA00022989"/>
    </source>
</evidence>
<evidence type="ECO:0000259" key="17">
    <source>
        <dbReference type="Pfam" id="PF05199"/>
    </source>
</evidence>
<feature type="domain" description="Glucose-methanol-choline oxidoreductase N-terminal" evidence="15">
    <location>
        <begin position="263"/>
        <end position="489"/>
    </location>
</feature>
<sequence length="742" mass="81509">MHAPLQHQPVAVPMPSPPSNDFMSEQQWDTLFALIDGCLPSISTDAPDHDRLGLAGEELDGMVQEISRRCKDGPSKDQVKAFLQARPSQDSKLRAECIRTLSTMPQRTQLATALRLLSTRHGSLLLTGSWTPITAQPVTVREAIVRSWCDSWLPSLRMLAKGVVAAAQKANSMSSPYFAQLSGYNDVPRNWKAGEGYKFDFIQLAPGSQVHEMMTDVVVIGSGCGGAVAAKNLAEAGHQVLVVDKGYYFPTSHLPMAQDAACHYLYDHCGLWLTDDASTNILSGSSWGGGGTINWSVCFRLQDFVRREWAAQGLPLFESAAFDECMDRVWDFVGASTSGIRHNHRNQVMLDGCRKLGWKGRTVEQNTANKEHYCGQCHLGCGSAEKRGPTVAWLPAAAEAGADFLEGFNAERIIFADDGVTATGVEGVWTARDDSGQVHRPASCRTQRRVRIRAKRVVLAAGSIRSPVMLIKSGVDNPSVGRNLHLHPCNIVTATYDDETRPWEGGIITSYSGEFENLDCEGHGVKLEPIVMVPYTLYATQPWRGGLDAKQLLLRYANLASFIVLTRDRDSGRVYMDRKTGEPRIDYTPSDFDRDHTLEGVQAMAKICYVTGAKEIRAGLPRLEPWVPLDNGERQRRHVEGKDPEFTDPAFGAWLQRLRQVDNRPPETTFASAHQMGSCRMSSSPETGVVDERGAVWGTRNLFVADASVFPSASGVNPMLTVMSLADWISRCVIKDLAAGGN</sequence>